<reference evidence="1 2" key="1">
    <citation type="submission" date="2010-03" db="EMBL/GenBank/DDBJ databases">
        <authorList>
            <person name="Glass J.I."/>
            <person name="Benders G.A."/>
            <person name="Durkin A.S."/>
            <person name="Farmerie W.G."/>
            <person name="Hlavinka K."/>
            <person name="Hostetler J."/>
            <person name="Jackson J."/>
            <person name="May M.A."/>
            <person name="Miller R.H."/>
            <person name="Paralanov V."/>
            <person name="Radune D."/>
            <person name="Szczypinski B."/>
            <person name="Brown D.R."/>
        </authorList>
    </citation>
    <scope>NUCLEOTIDE SEQUENCE [LARGE SCALE GENOMIC DNA]</scope>
    <source>
        <strain evidence="1 2">A21JP2</strain>
    </source>
</reference>
<dbReference type="Proteomes" id="UP000004757">
    <property type="component" value="Unassembled WGS sequence"/>
</dbReference>
<dbReference type="STRING" id="747682.MALL_0444"/>
<keyword evidence="2" id="KW-1185">Reference proteome</keyword>
<accession>D4XWI6</accession>
<sequence>MSFLINVIGLNKEVAKALIIDSAREWNDNYDPIKISYQGHGIVPIKISDILSSKKN</sequence>
<name>D4XWI6_9BACT</name>
<proteinExistence type="predicted"/>
<comment type="caution">
    <text evidence="1">The sequence shown here is derived from an EMBL/GenBank/DDBJ whole genome shotgun (WGS) entry which is preliminary data.</text>
</comment>
<dbReference type="AlphaFoldDB" id="D4XWI6"/>
<evidence type="ECO:0000313" key="1">
    <source>
        <dbReference type="EMBL" id="EFF41324.1"/>
    </source>
</evidence>
<protein>
    <submittedName>
        <fullName evidence="1">Conserved domain protein</fullName>
    </submittedName>
</protein>
<dbReference type="RefSeq" id="WP_005683958.1">
    <property type="nucleotide sequence ID" value="NZ_ADNC01000027.1"/>
</dbReference>
<dbReference type="EMBL" id="ADNC01000027">
    <property type="protein sequence ID" value="EFF41324.1"/>
    <property type="molecule type" value="Genomic_DNA"/>
</dbReference>
<gene>
    <name evidence="1" type="ORF">MALL_0444</name>
</gene>
<organism evidence="1 2">
    <name type="scientific">Mycoplasmopsis alligatoris A21JP2</name>
    <dbReference type="NCBI Taxonomy" id="747682"/>
    <lineage>
        <taxon>Bacteria</taxon>
        <taxon>Bacillati</taxon>
        <taxon>Mycoplasmatota</taxon>
        <taxon>Mycoplasmoidales</taxon>
        <taxon>Metamycoplasmataceae</taxon>
        <taxon>Mycoplasmopsis</taxon>
    </lineage>
</organism>
<evidence type="ECO:0000313" key="2">
    <source>
        <dbReference type="Proteomes" id="UP000004757"/>
    </source>
</evidence>